<gene>
    <name evidence="3" type="ordered locus">Calni_1189</name>
</gene>
<dbReference type="EMBL" id="CP002347">
    <property type="protein sequence ID" value="ADR19097.1"/>
    <property type="molecule type" value="Genomic_DNA"/>
</dbReference>
<protein>
    <recommendedName>
        <fullName evidence="2">Serine aminopeptidase S33 domain-containing protein</fullName>
    </recommendedName>
</protein>
<evidence type="ECO:0000313" key="4">
    <source>
        <dbReference type="Proteomes" id="UP000007039"/>
    </source>
</evidence>
<organism evidence="3 4">
    <name type="scientific">Calditerrivibrio nitroreducens (strain DSM 19672 / NBRC 101217 / Yu37-1)</name>
    <dbReference type="NCBI Taxonomy" id="768670"/>
    <lineage>
        <taxon>Bacteria</taxon>
        <taxon>Pseudomonadati</taxon>
        <taxon>Deferribacterota</taxon>
        <taxon>Deferribacteres</taxon>
        <taxon>Deferribacterales</taxon>
        <taxon>Calditerrivibrionaceae</taxon>
    </lineage>
</organism>
<feature type="domain" description="Serine aminopeptidase S33" evidence="2">
    <location>
        <begin position="81"/>
        <end position="277"/>
    </location>
</feature>
<dbReference type="OrthoDB" id="9786110at2"/>
<dbReference type="STRING" id="768670.Calni_1189"/>
<feature type="transmembrane region" description="Helical" evidence="1">
    <location>
        <begin position="6"/>
        <end position="28"/>
    </location>
</feature>
<accession>E4TIW5</accession>
<dbReference type="SUPFAM" id="SSF53474">
    <property type="entry name" value="alpha/beta-Hydrolases"/>
    <property type="match status" value="1"/>
</dbReference>
<sequence precursor="true">MANKKVILRWFILPWVLFAIIFGMVLLMNKKPPYRLDRYPDLKNVDIAELVSIDKKRALSEGVSNSRNMPEFKKGERNVGILLIHGFTASPFEMSELGEYLNSKGFTIYNSRVVGHGSKSVYLDKLTYRDWYDSLKYGYFTLKNSCKKLFVIGQSMGGLLALNVAYYNDLDGVVLLSPALDILDSRFDFVPIAQYFVNSIEKEYSDTSNLKEYYYGERSVKGMVHLKYLIEYTWEHKDLLKKPILLFHSKFDDVVNYRGSVKFYNEVSVPKELVLIDDPKVKHILSSSLNPRKEEIYKKILDWLEANDVEK</sequence>
<dbReference type="InterPro" id="IPR022742">
    <property type="entry name" value="Hydrolase_4"/>
</dbReference>
<dbReference type="InterPro" id="IPR051044">
    <property type="entry name" value="MAG_DAG_Lipase"/>
</dbReference>
<keyword evidence="1" id="KW-0472">Membrane</keyword>
<reference key="1">
    <citation type="submission" date="2010-11" db="EMBL/GenBank/DDBJ databases">
        <title>The complete genome of chromosome of Calditerrivibrio nitroreducens DSM 19672.</title>
        <authorList>
            <consortium name="US DOE Joint Genome Institute (JGI-PGF)"/>
            <person name="Lucas S."/>
            <person name="Copeland A."/>
            <person name="Lapidus A."/>
            <person name="Bruce D."/>
            <person name="Goodwin L."/>
            <person name="Pitluck S."/>
            <person name="Kyrpides N."/>
            <person name="Mavromatis K."/>
            <person name="Ivanova N."/>
            <person name="Mikhailova N."/>
            <person name="Zeytun A."/>
            <person name="Brettin T."/>
            <person name="Detter J.C."/>
            <person name="Tapia R."/>
            <person name="Han C."/>
            <person name="Land M."/>
            <person name="Hauser L."/>
            <person name="Markowitz V."/>
            <person name="Cheng J.-F."/>
            <person name="Hugenholtz P."/>
            <person name="Woyke T."/>
            <person name="Wu D."/>
            <person name="Spring S."/>
            <person name="Schroeder M."/>
            <person name="Brambilla E."/>
            <person name="Klenk H.-P."/>
            <person name="Eisen J.A."/>
        </authorList>
    </citation>
    <scope>NUCLEOTIDE SEQUENCE [LARGE SCALE GENOMIC DNA]</scope>
    <source>
        <strain>DSM 19672</strain>
    </source>
</reference>
<keyword evidence="1" id="KW-1133">Transmembrane helix</keyword>
<evidence type="ECO:0000313" key="3">
    <source>
        <dbReference type="EMBL" id="ADR19097.1"/>
    </source>
</evidence>
<evidence type="ECO:0000256" key="1">
    <source>
        <dbReference type="SAM" id="Phobius"/>
    </source>
</evidence>
<dbReference type="Pfam" id="PF12146">
    <property type="entry name" value="Hydrolase_4"/>
    <property type="match status" value="1"/>
</dbReference>
<evidence type="ECO:0000259" key="2">
    <source>
        <dbReference type="Pfam" id="PF12146"/>
    </source>
</evidence>
<keyword evidence="1" id="KW-0812">Transmembrane</keyword>
<dbReference type="Gene3D" id="3.40.50.1820">
    <property type="entry name" value="alpha/beta hydrolase"/>
    <property type="match status" value="1"/>
</dbReference>
<proteinExistence type="predicted"/>
<name>E4TIW5_CALNY</name>
<dbReference type="KEGG" id="cni:Calni_1189"/>
<dbReference type="InterPro" id="IPR029058">
    <property type="entry name" value="AB_hydrolase_fold"/>
</dbReference>
<dbReference type="HOGENOM" id="CLU_076594_0_0_0"/>
<dbReference type="PANTHER" id="PTHR11614">
    <property type="entry name" value="PHOSPHOLIPASE-RELATED"/>
    <property type="match status" value="1"/>
</dbReference>
<dbReference type="AlphaFoldDB" id="E4TIW5"/>
<keyword evidence="4" id="KW-1185">Reference proteome</keyword>
<reference evidence="3 4" key="2">
    <citation type="journal article" date="2011" name="Stand. Genomic Sci.">
        <title>Complete genome sequence of Calditerrivibrio nitroreducens type strain (Yu37-1).</title>
        <authorList>
            <person name="Pitluck S."/>
            <person name="Sikorski J."/>
            <person name="Zeytun A."/>
            <person name="Lapidus A."/>
            <person name="Nolan M."/>
            <person name="Lucas S."/>
            <person name="Hammon N."/>
            <person name="Deshpande S."/>
            <person name="Cheng J.F."/>
            <person name="Tapia R."/>
            <person name="Han C."/>
            <person name="Goodwin L."/>
            <person name="Liolios K."/>
            <person name="Pagani I."/>
            <person name="Ivanova N."/>
            <person name="Mavromatis K."/>
            <person name="Pati A."/>
            <person name="Chen A."/>
            <person name="Palaniappan K."/>
            <person name="Hauser L."/>
            <person name="Chang Y.J."/>
            <person name="Jeffries C.D."/>
            <person name="Detter J.C."/>
            <person name="Brambilla E."/>
            <person name="Djao O.D."/>
            <person name="Rohde M."/>
            <person name="Spring S."/>
            <person name="Goker M."/>
            <person name="Woyke T."/>
            <person name="Bristow J."/>
            <person name="Eisen J.A."/>
            <person name="Markowitz V."/>
            <person name="Hugenholtz P."/>
            <person name="Kyrpides N.C."/>
            <person name="Klenk H.P."/>
            <person name="Land M."/>
        </authorList>
    </citation>
    <scope>NUCLEOTIDE SEQUENCE [LARGE SCALE GENOMIC DNA]</scope>
    <source>
        <strain evidence="4">DSM 19672 / NBRC 101217 / Yu37-1</strain>
    </source>
</reference>
<dbReference type="Proteomes" id="UP000007039">
    <property type="component" value="Chromosome"/>
</dbReference>
<dbReference type="eggNOG" id="COG1647">
    <property type="taxonomic scope" value="Bacteria"/>
</dbReference>